<dbReference type="RefSeq" id="XP_060452065.1">
    <property type="nucleotide sequence ID" value="XM_060589327.1"/>
</dbReference>
<evidence type="ECO:0000256" key="1">
    <source>
        <dbReference type="SAM" id="SignalP"/>
    </source>
</evidence>
<evidence type="ECO:0008006" key="4">
    <source>
        <dbReference type="Google" id="ProtNLM"/>
    </source>
</evidence>
<sequence>MASIGWFFFSRWSTMVQGISWMGICVGEHSEMVKGVEFGKLFSAGLTALSHAVPCQGPRARQSGVFVSHCCSRKAESDESEM</sequence>
<comment type="caution">
    <text evidence="2">The sequence shown here is derived from an EMBL/GenBank/DDBJ whole genome shotgun (WGS) entry which is preliminary data.</text>
</comment>
<gene>
    <name evidence="2" type="ORF">BDP81DRAFT_413993</name>
</gene>
<evidence type="ECO:0000313" key="3">
    <source>
        <dbReference type="Proteomes" id="UP001243989"/>
    </source>
</evidence>
<accession>A0AAJ0A6L3</accession>
<dbReference type="Proteomes" id="UP001243989">
    <property type="component" value="Unassembled WGS sequence"/>
</dbReference>
<evidence type="ECO:0000313" key="2">
    <source>
        <dbReference type="EMBL" id="KAK1656021.1"/>
    </source>
</evidence>
<feature type="signal peptide" evidence="1">
    <location>
        <begin position="1"/>
        <end position="18"/>
    </location>
</feature>
<feature type="chain" id="PRO_5042485087" description="Secreted protein" evidence="1">
    <location>
        <begin position="19"/>
        <end position="82"/>
    </location>
</feature>
<reference evidence="2" key="1">
    <citation type="submission" date="2021-06" db="EMBL/GenBank/DDBJ databases">
        <title>Comparative genomics, transcriptomics and evolutionary studies reveal genomic signatures of adaptation to plant cell wall in hemibiotrophic fungi.</title>
        <authorList>
            <consortium name="DOE Joint Genome Institute"/>
            <person name="Baroncelli R."/>
            <person name="Diaz J.F."/>
            <person name="Benocci T."/>
            <person name="Peng M."/>
            <person name="Battaglia E."/>
            <person name="Haridas S."/>
            <person name="Andreopoulos W."/>
            <person name="Labutti K."/>
            <person name="Pangilinan J."/>
            <person name="Floch G.L."/>
            <person name="Makela M.R."/>
            <person name="Henrissat B."/>
            <person name="Grigoriev I.V."/>
            <person name="Crouch J.A."/>
            <person name="De Vries R.P."/>
            <person name="Sukno S.A."/>
            <person name="Thon M.R."/>
        </authorList>
    </citation>
    <scope>NUCLEOTIDE SEQUENCE</scope>
    <source>
        <strain evidence="2">CBS 102054</strain>
    </source>
</reference>
<proteinExistence type="predicted"/>
<dbReference type="GeneID" id="85474189"/>
<organism evidence="2 3">
    <name type="scientific">Colletotrichum phormii</name>
    <dbReference type="NCBI Taxonomy" id="359342"/>
    <lineage>
        <taxon>Eukaryota</taxon>
        <taxon>Fungi</taxon>
        <taxon>Dikarya</taxon>
        <taxon>Ascomycota</taxon>
        <taxon>Pezizomycotina</taxon>
        <taxon>Sordariomycetes</taxon>
        <taxon>Hypocreomycetidae</taxon>
        <taxon>Glomerellales</taxon>
        <taxon>Glomerellaceae</taxon>
        <taxon>Colletotrichum</taxon>
        <taxon>Colletotrichum acutatum species complex</taxon>
    </lineage>
</organism>
<keyword evidence="1" id="KW-0732">Signal</keyword>
<name>A0AAJ0A6L3_9PEZI</name>
<dbReference type="EMBL" id="JAHMHQ010000001">
    <property type="protein sequence ID" value="KAK1656021.1"/>
    <property type="molecule type" value="Genomic_DNA"/>
</dbReference>
<dbReference type="AlphaFoldDB" id="A0AAJ0A6L3"/>
<protein>
    <recommendedName>
        <fullName evidence="4">Secreted protein</fullName>
    </recommendedName>
</protein>
<keyword evidence="3" id="KW-1185">Reference proteome</keyword>